<organism evidence="7 8">
    <name type="scientific">Ziziphus jujuba var. spinosa</name>
    <dbReference type="NCBI Taxonomy" id="714518"/>
    <lineage>
        <taxon>Eukaryota</taxon>
        <taxon>Viridiplantae</taxon>
        <taxon>Streptophyta</taxon>
        <taxon>Embryophyta</taxon>
        <taxon>Tracheophyta</taxon>
        <taxon>Spermatophyta</taxon>
        <taxon>Magnoliopsida</taxon>
        <taxon>eudicotyledons</taxon>
        <taxon>Gunneridae</taxon>
        <taxon>Pentapetalae</taxon>
        <taxon>rosids</taxon>
        <taxon>fabids</taxon>
        <taxon>Rosales</taxon>
        <taxon>Rhamnaceae</taxon>
        <taxon>Paliureae</taxon>
        <taxon>Ziziphus</taxon>
    </lineage>
</organism>
<dbReference type="GO" id="GO:0005794">
    <property type="term" value="C:Golgi apparatus"/>
    <property type="evidence" value="ECO:0007669"/>
    <property type="project" value="TreeGrafter"/>
</dbReference>
<dbReference type="PANTHER" id="PTHR12608:SF6">
    <property type="entry name" value="PROTEIN PAM71, CHLOROPLASTIC"/>
    <property type="match status" value="1"/>
</dbReference>
<evidence type="ECO:0000256" key="1">
    <source>
        <dbReference type="ARBA" id="ARBA00004141"/>
    </source>
</evidence>
<evidence type="ECO:0000313" key="8">
    <source>
        <dbReference type="Proteomes" id="UP000813462"/>
    </source>
</evidence>
<keyword evidence="5 6" id="KW-0472">Membrane</keyword>
<reference evidence="7" key="1">
    <citation type="journal article" date="2021" name="Front. Plant Sci.">
        <title>Chromosome-Scale Genome Assembly for Chinese Sour Jujube and Insights Into Its Genome Evolution and Domestication Signature.</title>
        <authorList>
            <person name="Shen L.-Y."/>
            <person name="Luo H."/>
            <person name="Wang X.-L."/>
            <person name="Wang X.-M."/>
            <person name="Qiu X.-J."/>
            <person name="Liu H."/>
            <person name="Zhou S.-S."/>
            <person name="Jia K.-H."/>
            <person name="Nie S."/>
            <person name="Bao Y.-T."/>
            <person name="Zhang R.-G."/>
            <person name="Yun Q.-Z."/>
            <person name="Chai Y.-H."/>
            <person name="Lu J.-Y."/>
            <person name="Li Y."/>
            <person name="Zhao S.-W."/>
            <person name="Mao J.-F."/>
            <person name="Jia S.-G."/>
            <person name="Mao Y.-M."/>
        </authorList>
    </citation>
    <scope>NUCLEOTIDE SEQUENCE</scope>
    <source>
        <strain evidence="7">AT0</strain>
        <tissue evidence="7">Leaf</tissue>
    </source>
</reference>
<feature type="transmembrane region" description="Helical" evidence="6">
    <location>
        <begin position="222"/>
        <end position="244"/>
    </location>
</feature>
<dbReference type="Pfam" id="PF01169">
    <property type="entry name" value="GDT1"/>
    <property type="match status" value="2"/>
</dbReference>
<evidence type="ECO:0000256" key="6">
    <source>
        <dbReference type="SAM" id="Phobius"/>
    </source>
</evidence>
<proteinExistence type="inferred from homology"/>
<keyword evidence="4 6" id="KW-1133">Transmembrane helix</keyword>
<evidence type="ECO:0000256" key="4">
    <source>
        <dbReference type="ARBA" id="ARBA00022989"/>
    </source>
</evidence>
<evidence type="ECO:0000256" key="2">
    <source>
        <dbReference type="ARBA" id="ARBA00009190"/>
    </source>
</evidence>
<name>A0A978UGB7_ZIZJJ</name>
<accession>A0A978UGB7</accession>
<evidence type="ECO:0008006" key="9">
    <source>
        <dbReference type="Google" id="ProtNLM"/>
    </source>
</evidence>
<sequence length="462" mass="50432">MRTTSLYESVMGAHSLPRLFPKPPKQPLLTGCLFSLKSRSKFFTSKLSLRNPTLISSRYFSQWSANTFEEWFGRFLLAYESSNGRHPKKTSIYKMCRIMDFNQCYMSTLFSKFMSYIIIIILTLSSKMCIGNVNFEQALRHPDYKSCRKTTGSTHVMDHNGSLDKAFSENLKREFLKARDVLFADNSVGHFLKALLLFGFLTLQGSQPALAGPDIASGLQSIPYLSDLGDISTGFASAFLLIFFSELGDKTFFIAALLAARNSAGVVFAGTFGALAYVILFNHGDLDVLYRFLTWQIDAIPTVSVAWAMTIISVALGRTFHYVDEILPFRFGETDLPIDDIAAVLLLVYFGVSTLLDATSSDSVKADEEQKEAELAVSEFSGNGAGILAAANTVISTFILVFVAEWGDKSFFSTIALAAASSPLGVIGGALAGHGVATLAISYIGGVLFLVFAAVTLVEIVN</sequence>
<comment type="subcellular location">
    <subcellularLocation>
        <location evidence="1">Membrane</location>
        <topology evidence="1">Multi-pass membrane protein</topology>
    </subcellularLocation>
</comment>
<dbReference type="InterPro" id="IPR001727">
    <property type="entry name" value="GDT1-like"/>
</dbReference>
<protein>
    <recommendedName>
        <fullName evidence="9">GDT1 family protein</fullName>
    </recommendedName>
</protein>
<dbReference type="GO" id="GO:0032468">
    <property type="term" value="P:Golgi calcium ion homeostasis"/>
    <property type="evidence" value="ECO:0007669"/>
    <property type="project" value="TreeGrafter"/>
</dbReference>
<feature type="transmembrane region" description="Helical" evidence="6">
    <location>
        <begin position="181"/>
        <end position="202"/>
    </location>
</feature>
<feature type="transmembrane region" description="Helical" evidence="6">
    <location>
        <begin position="113"/>
        <end position="135"/>
    </location>
</feature>
<feature type="transmembrane region" description="Helical" evidence="6">
    <location>
        <begin position="411"/>
        <end position="434"/>
    </location>
</feature>
<dbReference type="PROSITE" id="PS01214">
    <property type="entry name" value="UPF0016"/>
    <property type="match status" value="1"/>
</dbReference>
<evidence type="ECO:0000256" key="5">
    <source>
        <dbReference type="ARBA" id="ARBA00023136"/>
    </source>
</evidence>
<dbReference type="EMBL" id="JAEACU010000011">
    <property type="protein sequence ID" value="KAH7513848.1"/>
    <property type="molecule type" value="Genomic_DNA"/>
</dbReference>
<dbReference type="GO" id="GO:0015085">
    <property type="term" value="F:calcium ion transmembrane transporter activity"/>
    <property type="evidence" value="ECO:0007669"/>
    <property type="project" value="TreeGrafter"/>
</dbReference>
<feature type="transmembrane region" description="Helical" evidence="6">
    <location>
        <begin position="380"/>
        <end position="404"/>
    </location>
</feature>
<dbReference type="InterPro" id="IPR049555">
    <property type="entry name" value="GDT1-like_CS"/>
</dbReference>
<dbReference type="PANTHER" id="PTHR12608">
    <property type="entry name" value="TRANSMEMBRANE PROTEIN HTP-1 RELATED"/>
    <property type="match status" value="1"/>
</dbReference>
<dbReference type="GO" id="GO:0005384">
    <property type="term" value="F:manganese ion transmembrane transporter activity"/>
    <property type="evidence" value="ECO:0007669"/>
    <property type="project" value="TreeGrafter"/>
</dbReference>
<dbReference type="GO" id="GO:0009535">
    <property type="term" value="C:chloroplast thylakoid membrane"/>
    <property type="evidence" value="ECO:0007669"/>
    <property type="project" value="TreeGrafter"/>
</dbReference>
<feature type="transmembrane region" description="Helical" evidence="6">
    <location>
        <begin position="299"/>
        <end position="320"/>
    </location>
</feature>
<feature type="transmembrane region" description="Helical" evidence="6">
    <location>
        <begin position="440"/>
        <end position="461"/>
    </location>
</feature>
<comment type="similarity">
    <text evidence="2">Belongs to the GDT1 family.</text>
</comment>
<evidence type="ECO:0000313" key="7">
    <source>
        <dbReference type="EMBL" id="KAH7513848.1"/>
    </source>
</evidence>
<dbReference type="Proteomes" id="UP000813462">
    <property type="component" value="Unassembled WGS sequence"/>
</dbReference>
<feature type="transmembrane region" description="Helical" evidence="6">
    <location>
        <begin position="251"/>
        <end position="279"/>
    </location>
</feature>
<evidence type="ECO:0000256" key="3">
    <source>
        <dbReference type="ARBA" id="ARBA00022692"/>
    </source>
</evidence>
<dbReference type="AlphaFoldDB" id="A0A978UGB7"/>
<comment type="caution">
    <text evidence="7">The sequence shown here is derived from an EMBL/GenBank/DDBJ whole genome shotgun (WGS) entry which is preliminary data.</text>
</comment>
<gene>
    <name evidence="7" type="ORF">FEM48_Zijuj11G0025800</name>
</gene>
<keyword evidence="3 6" id="KW-0812">Transmembrane</keyword>
<dbReference type="GO" id="GO:0032472">
    <property type="term" value="P:Golgi calcium ion transport"/>
    <property type="evidence" value="ECO:0007669"/>
    <property type="project" value="TreeGrafter"/>
</dbReference>